<dbReference type="InterPro" id="IPR013105">
    <property type="entry name" value="TPR_2"/>
</dbReference>
<organism evidence="5 6">
    <name type="scientific">Amphibacillus marinus</name>
    <dbReference type="NCBI Taxonomy" id="872970"/>
    <lineage>
        <taxon>Bacteria</taxon>
        <taxon>Bacillati</taxon>
        <taxon>Bacillota</taxon>
        <taxon>Bacilli</taxon>
        <taxon>Bacillales</taxon>
        <taxon>Bacillaceae</taxon>
        <taxon>Amphibacillus</taxon>
    </lineage>
</organism>
<dbReference type="AlphaFoldDB" id="A0A1H8H2J9"/>
<feature type="repeat" description="TPR" evidence="3">
    <location>
        <begin position="750"/>
        <end position="783"/>
    </location>
</feature>
<reference evidence="5 6" key="1">
    <citation type="submission" date="2016-10" db="EMBL/GenBank/DDBJ databases">
        <authorList>
            <person name="de Groot N.N."/>
        </authorList>
    </citation>
    <scope>NUCLEOTIDE SEQUENCE [LARGE SCALE GENOMIC DNA]</scope>
    <source>
        <strain evidence="5 6">CGMCC 1.10434</strain>
    </source>
</reference>
<sequence length="1096" mass="125521">MKVADVKLWEETVIIPTYEVEEPNINPLFFERRIYQGSSGKVYPLPVTEGVKSSKRDQAYQAIFLENEYVKIMFLPELGGRIQRAYDKTNNYDFVYYNEVIKPALVGLAGPWISGGIEFNWPQHHRPTTFMPVNYTLKTFEDGRKTLFMGEVDQMYGTKGMAAFTLYPDRAYLEIKGQLYNRTEIPQTFLWWANPAVAVNDHTYSVFPPDVHAVFDHGKRDVSAFPIATGTYYKYDYSAGVDISKYKNIKVPTSYMAAASNYDFIGHYDEAKQAGLLHVADHHLSPGKKQWTWGSGEFGQAWDRQLTDKNGPYIELMTGVFTDNQPDFSWLAPFEEKAFTQYFMPYKAVGRVKNANKNVALNIEPSEQGLALTLYASIRIEQGSITLYQNQQQLYQLTIDLAPAESLSTILPIETVAKVDDTVEIVLTNQTGQVLLSYRGQPEAVPPLPEAAEPLPEPSSLKSTEELFLAATHIEQYHHATLEAEHYYVEGLRRDTQDIRLNNGYGLYLYRQGKFKQSEQHFRRAIARQTWRSPNPLSGEVYFNLGLSLFRQDRDAESYAAFYKASWNDDYKSKALYYLACLAYRKQDLAEAEGFIEQALYLNKHHMKARGLQLRLLRSRQTELVVKLQAGVDIDPLDLTVWYEWGKLDSDKYAIWLTHMQADPIKFRVLARDYMEYGCFDEAMTILTTCPVADPLNLYYQAYLFLLLGQKQKADQLIEKAEACKPSYCFPNTLIDLRVLEAVIAKSAAPRAHYYLANLYYDKKRHQEAIRLWERCAEQLPDFPTVFRNLSFSYYNVRADETGALAAIEKAVALDRNDARLLLELDSLKKRLGHSVQSRLNQLDQQRELVATRDDLLIEYLSLQNIAGYHQAVYAAIEKHQFHPWEGGEGKVTTQFVYCLTMLAIDQIATDPAQAIACLKLALTRPENLGEGKLPSHFDNRTHYYLANAYQQLGDDHQAMAHYRLATYGSTDPEPVIYYNDQSAENILYIGLAHQALGEVDRAQACFHKLITFGTEQLAKDVTYDYFAVSLPANVLYHDDLTKLHQCYCHYVRALGFYGLQDYQQANENNQRALAINPADQSACYLQKLLTKQFSI</sequence>
<dbReference type="InterPro" id="IPR019734">
    <property type="entry name" value="TPR_rpt"/>
</dbReference>
<accession>A0A1H8H2J9</accession>
<dbReference type="Gene3D" id="1.25.40.10">
    <property type="entry name" value="Tetratricopeptide repeat domain"/>
    <property type="match status" value="4"/>
</dbReference>
<dbReference type="RefSeq" id="WP_091493827.1">
    <property type="nucleotide sequence ID" value="NZ_FODJ01000001.1"/>
</dbReference>
<evidence type="ECO:0000256" key="1">
    <source>
        <dbReference type="ARBA" id="ARBA00022737"/>
    </source>
</evidence>
<keyword evidence="6" id="KW-1185">Reference proteome</keyword>
<dbReference type="PROSITE" id="PS50005">
    <property type="entry name" value="TPR"/>
    <property type="match status" value="1"/>
</dbReference>
<evidence type="ECO:0000313" key="5">
    <source>
        <dbReference type="EMBL" id="SEN50476.1"/>
    </source>
</evidence>
<dbReference type="InterPro" id="IPR033396">
    <property type="entry name" value="DUF5107"/>
</dbReference>
<proteinExistence type="predicted"/>
<dbReference type="SUPFAM" id="SSF48452">
    <property type="entry name" value="TPR-like"/>
    <property type="match status" value="3"/>
</dbReference>
<evidence type="ECO:0000256" key="2">
    <source>
        <dbReference type="ARBA" id="ARBA00022803"/>
    </source>
</evidence>
<dbReference type="SMART" id="SM00028">
    <property type="entry name" value="TPR"/>
    <property type="match status" value="8"/>
</dbReference>
<keyword evidence="1" id="KW-0677">Repeat</keyword>
<dbReference type="InterPro" id="IPR011990">
    <property type="entry name" value="TPR-like_helical_dom_sf"/>
</dbReference>
<name>A0A1H8H2J9_9BACI</name>
<dbReference type="STRING" id="872970.SAMN04488134_101239"/>
<feature type="domain" description="DUF5107" evidence="4">
    <location>
        <begin position="41"/>
        <end position="342"/>
    </location>
</feature>
<gene>
    <name evidence="5" type="ORF">SAMN04488134_101239</name>
</gene>
<dbReference type="PANTHER" id="PTHR12558:SF13">
    <property type="entry name" value="CELL DIVISION CYCLE PROTEIN 27 HOMOLOG"/>
    <property type="match status" value="1"/>
</dbReference>
<dbReference type="Pfam" id="PF07719">
    <property type="entry name" value="TPR_2"/>
    <property type="match status" value="1"/>
</dbReference>
<protein>
    <submittedName>
        <fullName evidence="5">Tetratricopeptide repeat-containing protein</fullName>
    </submittedName>
</protein>
<dbReference type="Pfam" id="PF17128">
    <property type="entry name" value="DUF5107"/>
    <property type="match status" value="1"/>
</dbReference>
<evidence type="ECO:0000313" key="6">
    <source>
        <dbReference type="Proteomes" id="UP000199300"/>
    </source>
</evidence>
<dbReference type="Proteomes" id="UP000199300">
    <property type="component" value="Unassembled WGS sequence"/>
</dbReference>
<dbReference type="PANTHER" id="PTHR12558">
    <property type="entry name" value="CELL DIVISION CYCLE 16,23,27"/>
    <property type="match status" value="1"/>
</dbReference>
<dbReference type="Pfam" id="PF13432">
    <property type="entry name" value="TPR_16"/>
    <property type="match status" value="1"/>
</dbReference>
<evidence type="ECO:0000256" key="3">
    <source>
        <dbReference type="PROSITE-ProRule" id="PRU00339"/>
    </source>
</evidence>
<keyword evidence="2 3" id="KW-0802">TPR repeat</keyword>
<dbReference type="EMBL" id="FODJ01000001">
    <property type="protein sequence ID" value="SEN50476.1"/>
    <property type="molecule type" value="Genomic_DNA"/>
</dbReference>
<evidence type="ECO:0000259" key="4">
    <source>
        <dbReference type="Pfam" id="PF17128"/>
    </source>
</evidence>
<dbReference type="OrthoDB" id="174931at2"/>